<accession>A0A364Y4L0</accession>
<evidence type="ECO:0000256" key="1">
    <source>
        <dbReference type="SAM" id="Phobius"/>
    </source>
</evidence>
<evidence type="ECO:0000313" key="2">
    <source>
        <dbReference type="EMBL" id="RAW01882.1"/>
    </source>
</evidence>
<reference evidence="2 3" key="1">
    <citation type="submission" date="2018-06" db="EMBL/GenBank/DDBJ databases">
        <title>Chryseolinea flavus sp. nov., a member of the phylum Bacteroidetes isolated from soil.</title>
        <authorList>
            <person name="Li Y."/>
            <person name="Wang J."/>
        </authorList>
    </citation>
    <scope>NUCLEOTIDE SEQUENCE [LARGE SCALE GENOMIC DNA]</scope>
    <source>
        <strain evidence="2 3">SDU1-6</strain>
    </source>
</reference>
<dbReference type="AlphaFoldDB" id="A0A364Y4L0"/>
<dbReference type="Proteomes" id="UP000251889">
    <property type="component" value="Unassembled WGS sequence"/>
</dbReference>
<gene>
    <name evidence="2" type="ORF">DQQ10_09585</name>
</gene>
<evidence type="ECO:0000313" key="3">
    <source>
        <dbReference type="Proteomes" id="UP000251889"/>
    </source>
</evidence>
<feature type="transmembrane region" description="Helical" evidence="1">
    <location>
        <begin position="76"/>
        <end position="98"/>
    </location>
</feature>
<dbReference type="OrthoDB" id="6384283at2"/>
<dbReference type="RefSeq" id="WP_112746623.1">
    <property type="nucleotide sequence ID" value="NZ_QMFY01000003.1"/>
</dbReference>
<name>A0A364Y4L0_9BACT</name>
<sequence>MRKIILTYGAIAGAICVAMFCISIPMQQNGFMPPEKGMFVGYASMVIAFSMIFFGIKNYRDNHLNGVITFGKGFKVGILIAVVASLVYAISWEIYYAFLGDAFNEFWMSCQIDVLEKEGASSEAIEAKRAELAAQMDQYKNVFIRFPITLMEIFPVGLIVTLITAAVLRKREVLPA</sequence>
<keyword evidence="1" id="KW-0472">Membrane</keyword>
<dbReference type="Pfam" id="PF13858">
    <property type="entry name" value="DUF4199"/>
    <property type="match status" value="1"/>
</dbReference>
<feature type="transmembrane region" description="Helical" evidence="1">
    <location>
        <begin position="146"/>
        <end position="168"/>
    </location>
</feature>
<dbReference type="InterPro" id="IPR025250">
    <property type="entry name" value="DUF4199"/>
</dbReference>
<keyword evidence="1" id="KW-1133">Transmembrane helix</keyword>
<keyword evidence="3" id="KW-1185">Reference proteome</keyword>
<organism evidence="2 3">
    <name type="scientific">Pseudochryseolinea flava</name>
    <dbReference type="NCBI Taxonomy" id="2059302"/>
    <lineage>
        <taxon>Bacteria</taxon>
        <taxon>Pseudomonadati</taxon>
        <taxon>Bacteroidota</taxon>
        <taxon>Cytophagia</taxon>
        <taxon>Cytophagales</taxon>
        <taxon>Fulvivirgaceae</taxon>
        <taxon>Pseudochryseolinea</taxon>
    </lineage>
</organism>
<proteinExistence type="predicted"/>
<feature type="transmembrane region" description="Helical" evidence="1">
    <location>
        <begin position="38"/>
        <end position="56"/>
    </location>
</feature>
<comment type="caution">
    <text evidence="2">The sequence shown here is derived from an EMBL/GenBank/DDBJ whole genome shotgun (WGS) entry which is preliminary data.</text>
</comment>
<dbReference type="EMBL" id="QMFY01000003">
    <property type="protein sequence ID" value="RAW01882.1"/>
    <property type="molecule type" value="Genomic_DNA"/>
</dbReference>
<protein>
    <submittedName>
        <fullName evidence="2">DUF4199 domain-containing protein</fullName>
    </submittedName>
</protein>
<keyword evidence="1" id="KW-0812">Transmembrane</keyword>
<feature type="transmembrane region" description="Helical" evidence="1">
    <location>
        <begin position="5"/>
        <end position="26"/>
    </location>
</feature>